<protein>
    <submittedName>
        <fullName evidence="2">Uncharacterized protein</fullName>
    </submittedName>
</protein>
<feature type="compositionally biased region" description="Polar residues" evidence="1">
    <location>
        <begin position="68"/>
        <end position="82"/>
    </location>
</feature>
<feature type="region of interest" description="Disordered" evidence="1">
    <location>
        <begin position="67"/>
        <end position="97"/>
    </location>
</feature>
<feature type="compositionally biased region" description="Basic and acidic residues" evidence="1">
    <location>
        <begin position="1"/>
        <end position="10"/>
    </location>
</feature>
<evidence type="ECO:0000313" key="2">
    <source>
        <dbReference type="EMBL" id="KAA1419974.1"/>
    </source>
</evidence>
<evidence type="ECO:0000313" key="3">
    <source>
        <dbReference type="Proteomes" id="UP000307768"/>
    </source>
</evidence>
<dbReference type="AlphaFoldDB" id="A0A5Q6RPM5"/>
<feature type="region of interest" description="Disordered" evidence="1">
    <location>
        <begin position="1"/>
        <end position="34"/>
    </location>
</feature>
<comment type="caution">
    <text evidence="2">The sequence shown here is derived from an EMBL/GenBank/DDBJ whole genome shotgun (WGS) entry which is preliminary data.</text>
</comment>
<dbReference type="Proteomes" id="UP000307768">
    <property type="component" value="Unassembled WGS sequence"/>
</dbReference>
<reference evidence="2 3" key="1">
    <citation type="submission" date="2019-09" db="EMBL/GenBank/DDBJ databases">
        <title>Mumia zhuanghuii sp. nov. isolated from the intestinal contents of plateau pika (Ochotona curzoniae) in the Qinghai-Tibet plateau of China.</title>
        <authorList>
            <person name="Tian Z."/>
        </authorList>
    </citation>
    <scope>NUCLEOTIDE SEQUENCE [LARGE SCALE GENOMIC DNA]</scope>
    <source>
        <strain evidence="3">350</strain>
    </source>
</reference>
<dbReference type="EMBL" id="VDFQ02000006">
    <property type="protein sequence ID" value="KAA1419974.1"/>
    <property type="molecule type" value="Genomic_DNA"/>
</dbReference>
<accession>A0A5Q6RPM5</accession>
<sequence length="97" mass="10500">MKIRYDKSASEDINASGKEFAGGAQTDQDSVETAARQISANLSGAGADEAHAVHRTAYERADELHQASLKSNQTDQKTQDINDSAIPRMQSFFGNRA</sequence>
<proteinExistence type="predicted"/>
<name>A0A5Q6RPM5_9ACTN</name>
<evidence type="ECO:0000256" key="1">
    <source>
        <dbReference type="SAM" id="MobiDB-lite"/>
    </source>
</evidence>
<dbReference type="RefSeq" id="WP_149771198.1">
    <property type="nucleotide sequence ID" value="NZ_VDFQ02000006.1"/>
</dbReference>
<gene>
    <name evidence="2" type="ORF">FE697_018965</name>
</gene>
<organism evidence="2 3">
    <name type="scientific">Mumia zhuanghuii</name>
    <dbReference type="NCBI Taxonomy" id="2585211"/>
    <lineage>
        <taxon>Bacteria</taxon>
        <taxon>Bacillati</taxon>
        <taxon>Actinomycetota</taxon>
        <taxon>Actinomycetes</taxon>
        <taxon>Propionibacteriales</taxon>
        <taxon>Nocardioidaceae</taxon>
        <taxon>Mumia</taxon>
    </lineage>
</organism>